<accession>A0A6A4EPL3</accession>
<feature type="signal peptide" evidence="1">
    <location>
        <begin position="1"/>
        <end position="38"/>
    </location>
</feature>
<proteinExistence type="predicted"/>
<organism evidence="2 3">
    <name type="scientific">Phytophthora rubi</name>
    <dbReference type="NCBI Taxonomy" id="129364"/>
    <lineage>
        <taxon>Eukaryota</taxon>
        <taxon>Sar</taxon>
        <taxon>Stramenopiles</taxon>
        <taxon>Oomycota</taxon>
        <taxon>Peronosporomycetes</taxon>
        <taxon>Peronosporales</taxon>
        <taxon>Peronosporaceae</taxon>
        <taxon>Phytophthora</taxon>
    </lineage>
</organism>
<dbReference type="AlphaFoldDB" id="A0A6A4EPL3"/>
<keyword evidence="3" id="KW-1185">Reference proteome</keyword>
<evidence type="ECO:0000256" key="1">
    <source>
        <dbReference type="SAM" id="SignalP"/>
    </source>
</evidence>
<dbReference type="Proteomes" id="UP000434957">
    <property type="component" value="Unassembled WGS sequence"/>
</dbReference>
<protein>
    <submittedName>
        <fullName evidence="2">Uncharacterized protein</fullName>
    </submittedName>
</protein>
<name>A0A6A4EPL3_9STRA</name>
<comment type="caution">
    <text evidence="2">The sequence shown here is derived from an EMBL/GenBank/DDBJ whole genome shotgun (WGS) entry which is preliminary data.</text>
</comment>
<dbReference type="EMBL" id="QXFT01001189">
    <property type="protein sequence ID" value="KAE9325959.1"/>
    <property type="molecule type" value="Genomic_DNA"/>
</dbReference>
<feature type="chain" id="PRO_5025545280" evidence="1">
    <location>
        <begin position="39"/>
        <end position="60"/>
    </location>
</feature>
<evidence type="ECO:0000313" key="3">
    <source>
        <dbReference type="Proteomes" id="UP000434957"/>
    </source>
</evidence>
<sequence>MILVLVVVFSEAAPYWPRSRRSWWTPLVLLLRHLLLLSVDVAQVEAPAELELHLVSLARA</sequence>
<gene>
    <name evidence="2" type="ORF">PR003_g16343</name>
</gene>
<evidence type="ECO:0000313" key="2">
    <source>
        <dbReference type="EMBL" id="KAE9325959.1"/>
    </source>
</evidence>
<reference evidence="2 3" key="1">
    <citation type="submission" date="2018-08" db="EMBL/GenBank/DDBJ databases">
        <title>Genomic investigation of the strawberry pathogen Phytophthora fragariae indicates pathogenicity is determined by transcriptional variation in three key races.</title>
        <authorList>
            <person name="Adams T.M."/>
            <person name="Armitage A.D."/>
            <person name="Sobczyk M.K."/>
            <person name="Bates H.J."/>
            <person name="Dunwell J.M."/>
            <person name="Nellist C.F."/>
            <person name="Harrison R.J."/>
        </authorList>
    </citation>
    <scope>NUCLEOTIDE SEQUENCE [LARGE SCALE GENOMIC DNA]</scope>
    <source>
        <strain evidence="2 3">SCRP333</strain>
    </source>
</reference>
<keyword evidence="1" id="KW-0732">Signal</keyword>